<dbReference type="Proteomes" id="UP001380365">
    <property type="component" value="Unassembled WGS sequence"/>
</dbReference>
<gene>
    <name evidence="1" type="ORF">WH159_10945</name>
</gene>
<comment type="caution">
    <text evidence="1">The sequence shown here is derived from an EMBL/GenBank/DDBJ whole genome shotgun (WGS) entry which is preliminary data.</text>
</comment>
<evidence type="ECO:0000313" key="1">
    <source>
        <dbReference type="EMBL" id="MEJ5095051.1"/>
    </source>
</evidence>
<reference evidence="1 2" key="1">
    <citation type="submission" date="2023-12" db="EMBL/GenBank/DDBJ databases">
        <title>Gut-associated functions are favored during microbiome assembly across C. elegans life.</title>
        <authorList>
            <person name="Zimmermann J."/>
        </authorList>
    </citation>
    <scope>NUCLEOTIDE SEQUENCE [LARGE SCALE GENOMIC DNA]</scope>
    <source>
        <strain evidence="1 2">JUb134</strain>
    </source>
</reference>
<dbReference type="EMBL" id="JBBGZA010000001">
    <property type="protein sequence ID" value="MEJ5095051.1"/>
    <property type="molecule type" value="Genomic_DNA"/>
</dbReference>
<protein>
    <submittedName>
        <fullName evidence="1">Uncharacterized protein</fullName>
    </submittedName>
</protein>
<keyword evidence="2" id="KW-1185">Reference proteome</keyword>
<sequence length="44" mass="5106">MTRTLASRRRTRLWHVMRGQRDSTIGFHFSGGTINYAEQALGRL</sequence>
<evidence type="ECO:0000313" key="2">
    <source>
        <dbReference type="Proteomes" id="UP001380365"/>
    </source>
</evidence>
<dbReference type="RefSeq" id="WP_274611211.1">
    <property type="nucleotide sequence ID" value="NZ_JBBGZA010000001.1"/>
</dbReference>
<proteinExistence type="predicted"/>
<organism evidence="1 2">
    <name type="scientific">Sphingomonas molluscorum</name>
    <dbReference type="NCBI Taxonomy" id="418184"/>
    <lineage>
        <taxon>Bacteria</taxon>
        <taxon>Pseudomonadati</taxon>
        <taxon>Pseudomonadota</taxon>
        <taxon>Alphaproteobacteria</taxon>
        <taxon>Sphingomonadales</taxon>
        <taxon>Sphingomonadaceae</taxon>
        <taxon>Sphingomonas</taxon>
    </lineage>
</organism>
<name>A0ABU8Q5P1_9SPHN</name>
<accession>A0ABU8Q5P1</accession>